<feature type="binding site" evidence="9">
    <location>
        <position position="243"/>
    </location>
    <ligand>
        <name>Mg(2+)</name>
        <dbReference type="ChEBI" id="CHEBI:18420"/>
    </ligand>
</feature>
<evidence type="ECO:0000256" key="2">
    <source>
        <dbReference type="ARBA" id="ARBA00022553"/>
    </source>
</evidence>
<dbReference type="InterPro" id="IPR005846">
    <property type="entry name" value="A-D-PHexomutase_a/b/a-III"/>
</dbReference>
<dbReference type="Pfam" id="PF02879">
    <property type="entry name" value="PGM_PMM_II"/>
    <property type="match status" value="1"/>
</dbReference>
<dbReference type="SUPFAM" id="SSF53738">
    <property type="entry name" value="Phosphoglucomutase, first 3 domains"/>
    <property type="match status" value="3"/>
</dbReference>
<dbReference type="InterPro" id="IPR016066">
    <property type="entry name" value="A-D-PHexomutase_CS"/>
</dbReference>
<dbReference type="Proteomes" id="UP001179647">
    <property type="component" value="Chromosome"/>
</dbReference>
<evidence type="ECO:0000256" key="6">
    <source>
        <dbReference type="ARBA" id="ARBA00050364"/>
    </source>
</evidence>
<evidence type="ECO:0000313" key="16">
    <source>
        <dbReference type="EMBL" id="WEG72799.1"/>
    </source>
</evidence>
<dbReference type="InterPro" id="IPR005845">
    <property type="entry name" value="A-D-PHexomutase_a/b/a-II"/>
</dbReference>
<dbReference type="FunFam" id="3.40.120.10:FF:000001">
    <property type="entry name" value="Phosphoglucosamine mutase"/>
    <property type="match status" value="1"/>
</dbReference>
<feature type="domain" description="Alpha-D-phosphohexomutase C-terminal" evidence="12">
    <location>
        <begin position="376"/>
        <end position="442"/>
    </location>
</feature>
<dbReference type="InterPro" id="IPR036900">
    <property type="entry name" value="A-D-PHexomutase_C_sf"/>
</dbReference>
<evidence type="ECO:0000259" key="12">
    <source>
        <dbReference type="Pfam" id="PF00408"/>
    </source>
</evidence>
<protein>
    <recommendedName>
        <fullName evidence="8 9">Phosphoglucosamine mutase</fullName>
        <ecNumber evidence="7 9">5.4.2.10</ecNumber>
    </recommendedName>
</protein>
<evidence type="ECO:0000256" key="3">
    <source>
        <dbReference type="ARBA" id="ARBA00022723"/>
    </source>
</evidence>
<comment type="similarity">
    <text evidence="1 9 10">Belongs to the phosphohexose mutase family.</text>
</comment>
<gene>
    <name evidence="9 16" type="primary">glmM</name>
    <name evidence="16" type="ORF">OL234_07355</name>
</gene>
<dbReference type="NCBIfam" id="NF008139">
    <property type="entry name" value="PRK10887.1"/>
    <property type="match status" value="1"/>
</dbReference>
<dbReference type="InterPro" id="IPR006352">
    <property type="entry name" value="GlmM_bact"/>
</dbReference>
<feature type="binding site" evidence="9">
    <location>
        <position position="247"/>
    </location>
    <ligand>
        <name>Mg(2+)</name>
        <dbReference type="ChEBI" id="CHEBI:18420"/>
    </ligand>
</feature>
<evidence type="ECO:0000256" key="5">
    <source>
        <dbReference type="ARBA" id="ARBA00023235"/>
    </source>
</evidence>
<feature type="modified residue" description="Phosphoserine" evidence="9">
    <location>
        <position position="103"/>
    </location>
</feature>
<dbReference type="InterPro" id="IPR005843">
    <property type="entry name" value="A-D-PHexomutase_C"/>
</dbReference>
<proteinExistence type="inferred from homology"/>
<dbReference type="RefSeq" id="WP_275468601.1">
    <property type="nucleotide sequence ID" value="NZ_CP110232.1"/>
</dbReference>
<keyword evidence="5 9" id="KW-0413">Isomerase</keyword>
<dbReference type="InterPro" id="IPR016055">
    <property type="entry name" value="A-D-PHexomutase_a/b/a-I/II/III"/>
</dbReference>
<feature type="binding site" evidence="9">
    <location>
        <position position="245"/>
    </location>
    <ligand>
        <name>Mg(2+)</name>
        <dbReference type="ChEBI" id="CHEBI:18420"/>
    </ligand>
</feature>
<dbReference type="Pfam" id="PF02878">
    <property type="entry name" value="PGM_PMM_I"/>
    <property type="match status" value="1"/>
</dbReference>
<dbReference type="EC" id="5.4.2.10" evidence="7 9"/>
<dbReference type="CDD" id="cd05802">
    <property type="entry name" value="GlmM"/>
    <property type="match status" value="1"/>
</dbReference>
<dbReference type="Gene3D" id="3.40.120.10">
    <property type="entry name" value="Alpha-D-Glucose-1,6-Bisphosphate, subunit A, domain 3"/>
    <property type="match status" value="3"/>
</dbReference>
<sequence length="451" mass="48503">MGKYFGTDGVRGVANKELTPELAFKLGRCGGYVLCQHQENEGKPRVLVGRDTRISGQLLEQALVAGLISVGIEVFQLGVISTPGVSYLTRLQKAAAGVMISASHNPAQDNGIKFFGPDGFKLVDSQELEIEALLDAAEDSLPRPSADGLGTLDEFPEGILKYSQFLTDTIEGDFEGMKICLDGAHGATTPLVNRVFADLEADFYTMGTSPNGLNINEGVGSTHPEKLAELVVEKQAQVGLAFDGDGDRIIAVDENGKIVDGDKIMFICGKYLYEHGGLKKNTIVSTVMSNLGFHKAVEAEGMTAVATQVGDRYVVEEMRKNGYNFGGEQSGHMIFLDHNTTGDGLLSGIQLVNVMKQTGKKLSELAAEVEEYPQRLVNIRVSDKNGAMEVPAIKEAIEKAEAEMNGDGRILVRASGTEPLLRVMAEAPTIEKVDYYVNAIADVVRAEIGID</sequence>
<dbReference type="HAMAP" id="MF_01554_B">
    <property type="entry name" value="GlmM_B"/>
    <property type="match status" value="1"/>
</dbReference>
<reference evidence="16" key="1">
    <citation type="submission" date="2022-10" db="EMBL/GenBank/DDBJ databases">
        <title>Vagococcus sp. isolated from poultry meat.</title>
        <authorList>
            <person name="Johansson P."/>
            <person name="Bjorkroth J."/>
        </authorList>
    </citation>
    <scope>NUCLEOTIDE SEQUENCE</scope>
    <source>
        <strain evidence="16">STAA11</strain>
    </source>
</reference>
<evidence type="ECO:0000259" key="15">
    <source>
        <dbReference type="Pfam" id="PF02880"/>
    </source>
</evidence>
<feature type="domain" description="Alpha-D-phosphohexomutase alpha/beta/alpha" evidence="13">
    <location>
        <begin position="3"/>
        <end position="138"/>
    </location>
</feature>
<evidence type="ECO:0000259" key="14">
    <source>
        <dbReference type="Pfam" id="PF02879"/>
    </source>
</evidence>
<feature type="domain" description="Alpha-D-phosphohexomutase alpha/beta/alpha" evidence="14">
    <location>
        <begin position="175"/>
        <end position="256"/>
    </location>
</feature>
<evidence type="ECO:0000256" key="7">
    <source>
        <dbReference type="ARBA" id="ARBA00066330"/>
    </source>
</evidence>
<dbReference type="FunFam" id="3.40.120.10:FF:000002">
    <property type="entry name" value="Phosphoglucosamine mutase"/>
    <property type="match status" value="1"/>
</dbReference>
<feature type="domain" description="Alpha-D-phosphohexomutase alpha/beta/alpha" evidence="15">
    <location>
        <begin position="260"/>
        <end position="372"/>
    </location>
</feature>
<dbReference type="AlphaFoldDB" id="A0AAF0CTZ6"/>
<dbReference type="GO" id="GO:0009252">
    <property type="term" value="P:peptidoglycan biosynthetic process"/>
    <property type="evidence" value="ECO:0007669"/>
    <property type="project" value="TreeGrafter"/>
</dbReference>
<evidence type="ECO:0000256" key="10">
    <source>
        <dbReference type="RuleBase" id="RU004326"/>
    </source>
</evidence>
<keyword evidence="2 9" id="KW-0597">Phosphoprotein</keyword>
<evidence type="ECO:0000256" key="4">
    <source>
        <dbReference type="ARBA" id="ARBA00022842"/>
    </source>
</evidence>
<evidence type="ECO:0000256" key="11">
    <source>
        <dbReference type="RuleBase" id="RU004327"/>
    </source>
</evidence>
<comment type="function">
    <text evidence="9 11">Catalyzes the conversion of glucosamine-6-phosphate to glucosamine-1-phosphate.</text>
</comment>
<comment type="PTM">
    <text evidence="9">Activated by phosphorylation.</text>
</comment>
<dbReference type="FunFam" id="3.30.310.50:FF:000001">
    <property type="entry name" value="Phosphoglucosamine mutase"/>
    <property type="match status" value="1"/>
</dbReference>
<evidence type="ECO:0000256" key="8">
    <source>
        <dbReference type="ARBA" id="ARBA00068193"/>
    </source>
</evidence>
<evidence type="ECO:0000256" key="1">
    <source>
        <dbReference type="ARBA" id="ARBA00010231"/>
    </source>
</evidence>
<dbReference type="KEGG" id="vie:OL234_07355"/>
<dbReference type="Pfam" id="PF00408">
    <property type="entry name" value="PGM_PMM_IV"/>
    <property type="match status" value="1"/>
</dbReference>
<evidence type="ECO:0000259" key="13">
    <source>
        <dbReference type="Pfam" id="PF02878"/>
    </source>
</evidence>
<organism evidence="16 17">
    <name type="scientific">Vagococcus intermedius</name>
    <dbReference type="NCBI Taxonomy" id="2991418"/>
    <lineage>
        <taxon>Bacteria</taxon>
        <taxon>Bacillati</taxon>
        <taxon>Bacillota</taxon>
        <taxon>Bacilli</taxon>
        <taxon>Lactobacillales</taxon>
        <taxon>Enterococcaceae</taxon>
        <taxon>Vagococcus</taxon>
    </lineage>
</organism>
<dbReference type="GO" id="GO:0005829">
    <property type="term" value="C:cytosol"/>
    <property type="evidence" value="ECO:0007669"/>
    <property type="project" value="TreeGrafter"/>
</dbReference>
<dbReference type="GO" id="GO:0005975">
    <property type="term" value="P:carbohydrate metabolic process"/>
    <property type="evidence" value="ECO:0007669"/>
    <property type="project" value="InterPro"/>
</dbReference>
<dbReference type="GO" id="GO:0000287">
    <property type="term" value="F:magnesium ion binding"/>
    <property type="evidence" value="ECO:0007669"/>
    <property type="project" value="UniProtKB-UniRule"/>
</dbReference>
<dbReference type="Gene3D" id="3.30.310.50">
    <property type="entry name" value="Alpha-D-phosphohexomutase, C-terminal domain"/>
    <property type="match status" value="1"/>
</dbReference>
<dbReference type="InterPro" id="IPR050060">
    <property type="entry name" value="Phosphoglucosamine_mutase"/>
</dbReference>
<comment type="cofactor">
    <cofactor evidence="9">
        <name>Mg(2+)</name>
        <dbReference type="ChEBI" id="CHEBI:18420"/>
    </cofactor>
    <text evidence="9">Binds 1 Mg(2+) ion per subunit.</text>
</comment>
<accession>A0AAF0CTZ6</accession>
<dbReference type="NCBIfam" id="TIGR01455">
    <property type="entry name" value="glmM"/>
    <property type="match status" value="1"/>
</dbReference>
<evidence type="ECO:0000313" key="17">
    <source>
        <dbReference type="Proteomes" id="UP001179647"/>
    </source>
</evidence>
<keyword evidence="3 9" id="KW-0479">Metal-binding</keyword>
<dbReference type="PANTHER" id="PTHR42946">
    <property type="entry name" value="PHOSPHOHEXOSE MUTASE"/>
    <property type="match status" value="1"/>
</dbReference>
<dbReference type="InterPro" id="IPR005844">
    <property type="entry name" value="A-D-PHexomutase_a/b/a-I"/>
</dbReference>
<feature type="binding site" description="via phosphate group" evidence="9">
    <location>
        <position position="103"/>
    </location>
    <ligand>
        <name>Mg(2+)</name>
        <dbReference type="ChEBI" id="CHEBI:18420"/>
    </ligand>
</feature>
<feature type="active site" description="Phosphoserine intermediate" evidence="9">
    <location>
        <position position="103"/>
    </location>
</feature>
<dbReference type="SUPFAM" id="SSF55957">
    <property type="entry name" value="Phosphoglucomutase, C-terminal domain"/>
    <property type="match status" value="1"/>
</dbReference>
<name>A0AAF0CTZ6_9ENTE</name>
<dbReference type="EMBL" id="CP110232">
    <property type="protein sequence ID" value="WEG72799.1"/>
    <property type="molecule type" value="Genomic_DNA"/>
</dbReference>
<dbReference type="GO" id="GO:0004615">
    <property type="term" value="F:phosphomannomutase activity"/>
    <property type="evidence" value="ECO:0007669"/>
    <property type="project" value="TreeGrafter"/>
</dbReference>
<dbReference type="PROSITE" id="PS00710">
    <property type="entry name" value="PGM_PMM"/>
    <property type="match status" value="1"/>
</dbReference>
<dbReference type="GO" id="GO:0008966">
    <property type="term" value="F:phosphoglucosamine mutase activity"/>
    <property type="evidence" value="ECO:0007669"/>
    <property type="project" value="UniProtKB-UniRule"/>
</dbReference>
<keyword evidence="4 9" id="KW-0460">Magnesium</keyword>
<dbReference type="PRINTS" id="PR00509">
    <property type="entry name" value="PGMPMM"/>
</dbReference>
<dbReference type="PANTHER" id="PTHR42946:SF1">
    <property type="entry name" value="PHOSPHOGLUCOMUTASE (ALPHA-D-GLUCOSE-1,6-BISPHOSPHATE-DEPENDENT)"/>
    <property type="match status" value="1"/>
</dbReference>
<comment type="catalytic activity">
    <reaction evidence="6 9 11">
        <text>alpha-D-glucosamine 1-phosphate = D-glucosamine 6-phosphate</text>
        <dbReference type="Rhea" id="RHEA:23424"/>
        <dbReference type="ChEBI" id="CHEBI:58516"/>
        <dbReference type="ChEBI" id="CHEBI:58725"/>
        <dbReference type="EC" id="5.4.2.10"/>
    </reaction>
</comment>
<dbReference type="InterPro" id="IPR005841">
    <property type="entry name" value="Alpha-D-phosphohexomutase_SF"/>
</dbReference>
<keyword evidence="17" id="KW-1185">Reference proteome</keyword>
<evidence type="ECO:0000256" key="9">
    <source>
        <dbReference type="HAMAP-Rule" id="MF_01554"/>
    </source>
</evidence>
<dbReference type="GO" id="GO:0006048">
    <property type="term" value="P:UDP-N-acetylglucosamine biosynthetic process"/>
    <property type="evidence" value="ECO:0007669"/>
    <property type="project" value="TreeGrafter"/>
</dbReference>
<dbReference type="Pfam" id="PF02880">
    <property type="entry name" value="PGM_PMM_III"/>
    <property type="match status" value="1"/>
</dbReference>